<proteinExistence type="predicted"/>
<evidence type="ECO:0000313" key="2">
    <source>
        <dbReference type="EMBL" id="GBN92295.1"/>
    </source>
</evidence>
<organism evidence="2 3">
    <name type="scientific">Araneus ventricosus</name>
    <name type="common">Orbweaver spider</name>
    <name type="synonym">Epeira ventricosa</name>
    <dbReference type="NCBI Taxonomy" id="182803"/>
    <lineage>
        <taxon>Eukaryota</taxon>
        <taxon>Metazoa</taxon>
        <taxon>Ecdysozoa</taxon>
        <taxon>Arthropoda</taxon>
        <taxon>Chelicerata</taxon>
        <taxon>Arachnida</taxon>
        <taxon>Araneae</taxon>
        <taxon>Araneomorphae</taxon>
        <taxon>Entelegynae</taxon>
        <taxon>Araneoidea</taxon>
        <taxon>Araneidae</taxon>
        <taxon>Araneus</taxon>
    </lineage>
</organism>
<evidence type="ECO:0000256" key="1">
    <source>
        <dbReference type="SAM" id="Phobius"/>
    </source>
</evidence>
<sequence>SLVEVGKILQSAFSNATLTCKATSRKLTAGAIVVICLLSVFALLAVIGSFITALEYYMKVKFSQAREYDFSAPGKLVNSVDAERRLMM</sequence>
<feature type="transmembrane region" description="Helical" evidence="1">
    <location>
        <begin position="31"/>
        <end position="57"/>
    </location>
</feature>
<protein>
    <submittedName>
        <fullName evidence="2">Uncharacterized protein</fullName>
    </submittedName>
</protein>
<name>A0A4Y2SZI4_ARAVE</name>
<comment type="caution">
    <text evidence="2">The sequence shown here is derived from an EMBL/GenBank/DDBJ whole genome shotgun (WGS) entry which is preliminary data.</text>
</comment>
<accession>A0A4Y2SZI4</accession>
<dbReference type="Proteomes" id="UP000499080">
    <property type="component" value="Unassembled WGS sequence"/>
</dbReference>
<keyword evidence="3" id="KW-1185">Reference proteome</keyword>
<dbReference type="EMBL" id="BGPR01024299">
    <property type="protein sequence ID" value="GBN92295.1"/>
    <property type="molecule type" value="Genomic_DNA"/>
</dbReference>
<keyword evidence="1" id="KW-0812">Transmembrane</keyword>
<feature type="non-terminal residue" evidence="2">
    <location>
        <position position="1"/>
    </location>
</feature>
<gene>
    <name evidence="2" type="ORF">AVEN_14317_1</name>
</gene>
<keyword evidence="1" id="KW-0472">Membrane</keyword>
<keyword evidence="1" id="KW-1133">Transmembrane helix</keyword>
<dbReference type="OrthoDB" id="118951at2759"/>
<reference evidence="2 3" key="1">
    <citation type="journal article" date="2019" name="Sci. Rep.">
        <title>Orb-weaving spider Araneus ventricosus genome elucidates the spidroin gene catalogue.</title>
        <authorList>
            <person name="Kono N."/>
            <person name="Nakamura H."/>
            <person name="Ohtoshi R."/>
            <person name="Moran D.A.P."/>
            <person name="Shinohara A."/>
            <person name="Yoshida Y."/>
            <person name="Fujiwara M."/>
            <person name="Mori M."/>
            <person name="Tomita M."/>
            <person name="Arakawa K."/>
        </authorList>
    </citation>
    <scope>NUCLEOTIDE SEQUENCE [LARGE SCALE GENOMIC DNA]</scope>
</reference>
<dbReference type="AlphaFoldDB" id="A0A4Y2SZI4"/>
<evidence type="ECO:0000313" key="3">
    <source>
        <dbReference type="Proteomes" id="UP000499080"/>
    </source>
</evidence>